<dbReference type="Pfam" id="PF13431">
    <property type="entry name" value="TPR_17"/>
    <property type="match status" value="1"/>
</dbReference>
<feature type="domain" description="O-GlcNAc transferase C-terminal" evidence="9">
    <location>
        <begin position="415"/>
        <end position="602"/>
    </location>
</feature>
<evidence type="ECO:0000256" key="4">
    <source>
        <dbReference type="ARBA" id="ARBA00022676"/>
    </source>
</evidence>
<keyword evidence="11" id="KW-1185">Reference proteome</keyword>
<comment type="caution">
    <text evidence="10">The sequence shown here is derived from an EMBL/GenBank/DDBJ whole genome shotgun (WGS) entry which is preliminary data.</text>
</comment>
<dbReference type="EC" id="2.4.1.255" evidence="3"/>
<proteinExistence type="inferred from homology"/>
<evidence type="ECO:0000259" key="9">
    <source>
        <dbReference type="Pfam" id="PF13844"/>
    </source>
</evidence>
<keyword evidence="7 8" id="KW-0802">TPR repeat</keyword>
<dbReference type="Proteomes" id="UP000556869">
    <property type="component" value="Unassembled WGS sequence"/>
</dbReference>
<dbReference type="SUPFAM" id="SSF48452">
    <property type="entry name" value="TPR-like"/>
    <property type="match status" value="1"/>
</dbReference>
<dbReference type="Pfam" id="PF14559">
    <property type="entry name" value="TPR_19"/>
    <property type="match status" value="1"/>
</dbReference>
<evidence type="ECO:0000256" key="3">
    <source>
        <dbReference type="ARBA" id="ARBA00011970"/>
    </source>
</evidence>
<feature type="repeat" description="TPR" evidence="8">
    <location>
        <begin position="141"/>
        <end position="174"/>
    </location>
</feature>
<evidence type="ECO:0000256" key="1">
    <source>
        <dbReference type="ARBA" id="ARBA00004922"/>
    </source>
</evidence>
<dbReference type="Gene3D" id="1.25.40.10">
    <property type="entry name" value="Tetratricopeptide repeat domain"/>
    <property type="match status" value="3"/>
</dbReference>
<evidence type="ECO:0000256" key="7">
    <source>
        <dbReference type="ARBA" id="ARBA00022803"/>
    </source>
</evidence>
<comment type="pathway">
    <text evidence="1">Protein modification; protein glycosylation.</text>
</comment>
<dbReference type="SMART" id="SM00028">
    <property type="entry name" value="TPR"/>
    <property type="match status" value="5"/>
</dbReference>
<dbReference type="InterPro" id="IPR019734">
    <property type="entry name" value="TPR_rpt"/>
</dbReference>
<dbReference type="PANTHER" id="PTHR44998">
    <property type="match status" value="1"/>
</dbReference>
<dbReference type="PROSITE" id="PS50005">
    <property type="entry name" value="TPR"/>
    <property type="match status" value="3"/>
</dbReference>
<dbReference type="PANTHER" id="PTHR44998:SF1">
    <property type="entry name" value="UDP-N-ACETYLGLUCOSAMINE--PEPTIDE N-ACETYLGLUCOSAMINYLTRANSFERASE 110 KDA SUBUNIT"/>
    <property type="match status" value="1"/>
</dbReference>
<reference evidence="10 11" key="1">
    <citation type="submission" date="2020-03" db="EMBL/GenBank/DDBJ databases">
        <title>Genomic Encyclopedia of Type Strains, Phase IV (KMG-IV): sequencing the most valuable type-strain genomes for metagenomic binning, comparative biology and taxonomic classification.</title>
        <authorList>
            <person name="Goeker M."/>
        </authorList>
    </citation>
    <scope>NUCLEOTIDE SEQUENCE [LARGE SCALE GENOMIC DNA]</scope>
    <source>
        <strain evidence="10 11">DSM 18888</strain>
    </source>
</reference>
<comment type="similarity">
    <text evidence="2">Belongs to the glycosyltransferase 41 family. O-GlcNAc transferase subfamily.</text>
</comment>
<organism evidence="10 11">
    <name type="scientific">Thalassospira tepidiphila</name>
    <dbReference type="NCBI Taxonomy" id="393657"/>
    <lineage>
        <taxon>Bacteria</taxon>
        <taxon>Pseudomonadati</taxon>
        <taxon>Pseudomonadota</taxon>
        <taxon>Alphaproteobacteria</taxon>
        <taxon>Rhodospirillales</taxon>
        <taxon>Thalassospiraceae</taxon>
        <taxon>Thalassospira</taxon>
    </lineage>
</organism>
<dbReference type="RefSeq" id="WP_064779899.1">
    <property type="nucleotide sequence ID" value="NZ_BAAAEQ010000001.1"/>
</dbReference>
<keyword evidence="5 10" id="KW-0808">Transferase</keyword>
<dbReference type="Gene3D" id="3.40.50.11380">
    <property type="match status" value="1"/>
</dbReference>
<dbReference type="Gene3D" id="3.40.50.2000">
    <property type="entry name" value="Glycogen Phosphorylase B"/>
    <property type="match status" value="1"/>
</dbReference>
<dbReference type="GO" id="GO:0016740">
    <property type="term" value="F:transferase activity"/>
    <property type="evidence" value="ECO:0007669"/>
    <property type="project" value="UniProtKB-KW"/>
</dbReference>
<feature type="domain" description="O-GlcNAc transferase C-terminal" evidence="9">
    <location>
        <begin position="253"/>
        <end position="408"/>
    </location>
</feature>
<evidence type="ECO:0000313" key="10">
    <source>
        <dbReference type="EMBL" id="NJB73662.1"/>
    </source>
</evidence>
<keyword evidence="4" id="KW-0328">Glycosyltransferase</keyword>
<name>A0ABX0WWL6_9PROT</name>
<keyword evidence="6" id="KW-0677">Repeat</keyword>
<dbReference type="InterPro" id="IPR011990">
    <property type="entry name" value="TPR-like_helical_dom_sf"/>
</dbReference>
<protein>
    <recommendedName>
        <fullName evidence="3">protein O-GlcNAc transferase</fullName>
        <ecNumber evidence="3">2.4.1.255</ecNumber>
    </recommendedName>
</protein>
<evidence type="ECO:0000256" key="8">
    <source>
        <dbReference type="PROSITE-ProRule" id="PRU00339"/>
    </source>
</evidence>
<sequence>MSIAVEQVVSLAKKAMANNQPDLAISMCTEHLQTEPDAVVLWDVLANAHFLKKDNGQAAICFEKVVELAPQNPKSHQNLGVFYQSIGKFNEALQCYQRAASCDANYAPAYNGAGIVLMTVGQLDTAQQYFAKALQLDPQFADAYSNLAHVFFSKGQLPAAAQSYAEANALNPDLKSAVANRFYSLAMMCDWSWLDAFSRVAKTLGIEGEEVTPFSLLPLEDAPERQLARCQKFVSAKFGQGATWQGGVPSARPAKLRIGYFSADFHDHATLSLMMGLLRNHDHDKFEIHGFSYGVVKESRSLDEAINYFDSFSDVSGSSDEAIVQLAREKNIDIAIDLKGHTRMGRIGIFARRIAPVQINYLGNPGSIGADFIEYMIIDKVTVPETHKKYLSEKPIYLPNCYQPNDDQRRIPTTNTTRKDFGLPETGFVFCSFNNTYKITPREFDIWMRLLSKVEGSVLWLFKGNDYAAENLRKEAQKRGIDPDRLVFADKMPEPEHLARHKHADLLLDTFNVNAHTTASDALWAGLPLVTLPGEQFAARVAASILTAANLPELIAKDEADYEAIALDLALHPEKTAALKQKLQEQIKTCPLFDTVTYTRDIEAAFEAAYDRYLQGLAPDDIDLTSAK</sequence>
<gene>
    <name evidence="10" type="ORF">GGR96_000734</name>
</gene>
<evidence type="ECO:0000256" key="5">
    <source>
        <dbReference type="ARBA" id="ARBA00022679"/>
    </source>
</evidence>
<evidence type="ECO:0000256" key="6">
    <source>
        <dbReference type="ARBA" id="ARBA00022737"/>
    </source>
</evidence>
<feature type="repeat" description="TPR" evidence="8">
    <location>
        <begin position="107"/>
        <end position="140"/>
    </location>
</feature>
<dbReference type="Pfam" id="PF13844">
    <property type="entry name" value="Glyco_transf_41"/>
    <property type="match status" value="2"/>
</dbReference>
<dbReference type="PROSITE" id="PS50293">
    <property type="entry name" value="TPR_REGION"/>
    <property type="match status" value="1"/>
</dbReference>
<dbReference type="EMBL" id="JAATJD010000001">
    <property type="protein sequence ID" value="NJB73662.1"/>
    <property type="molecule type" value="Genomic_DNA"/>
</dbReference>
<dbReference type="InterPro" id="IPR029489">
    <property type="entry name" value="OGT/SEC/SPY_C"/>
</dbReference>
<evidence type="ECO:0000256" key="2">
    <source>
        <dbReference type="ARBA" id="ARBA00005386"/>
    </source>
</evidence>
<evidence type="ECO:0000313" key="11">
    <source>
        <dbReference type="Proteomes" id="UP000556869"/>
    </source>
</evidence>
<feature type="repeat" description="TPR" evidence="8">
    <location>
        <begin position="73"/>
        <end position="106"/>
    </location>
</feature>
<accession>A0ABX0WWL6</accession>